<dbReference type="InterPro" id="IPR000772">
    <property type="entry name" value="Ricin_B_lectin"/>
</dbReference>
<dbReference type="Proteomes" id="UP000317043">
    <property type="component" value="Unassembled WGS sequence"/>
</dbReference>
<comment type="caution">
    <text evidence="3">The sequence shown here is derived from an EMBL/GenBank/DDBJ whole genome shotgun (WGS) entry which is preliminary data.</text>
</comment>
<sequence length="539" mass="58398">MTSNRTRPGALSRRRTSLRVAVMAAAATALVMSLTTATSAAETPVGQSRPQAAALPENLEAIRAAEAVELYGSPDILPVEERATSLLTMGDSQISGEGVGNYDPNTHRDGNWCDRSYDQAVFRTGIDSDVQYNIACSGAASPHLIQATGQTQWDELNQGDNLAIKARNTNIKLIWITIGANDSGGIEFGPVATRCVTKRALFQGPCWTEFSDGWSARVEVTRDGVEKAIDGVRLTMTEAGYLQEDYELVIMSYGSPVSPDVQDNPDFPGWYGGGCLMYLADAAFARNKAVPLFESGVRDAALNKGARYLNAGRLMDGHGVCEDNTWVRGLYIELGELPSEHAFRQSFHPNYRGHEAFADCVTQMYQNSQWQTATCVDPASTGSAVLYEGLMEFKDIKNTDSGLCIDAEGYDSRNGTALMSYDCHGGRNQGFYYDSVEQSIHVELNHDRCVDVAGEATVGTPVVLWDCHGGTNQDFVLDADGIHPADNPALCLGFNGRESDSPLVLTDCGTTASGFDFATRGYDNPVGYNYDDWIGSSVY</sequence>
<name>A0A543AYB9_9ACTN</name>
<feature type="chain" id="PRO_5021804510" evidence="1">
    <location>
        <begin position="41"/>
        <end position="539"/>
    </location>
</feature>
<keyword evidence="4" id="KW-1185">Reference proteome</keyword>
<dbReference type="EMBL" id="VFOW01000001">
    <property type="protein sequence ID" value="TQL77571.1"/>
    <property type="molecule type" value="Genomic_DNA"/>
</dbReference>
<keyword evidence="1" id="KW-0732">Signal</keyword>
<dbReference type="InParanoid" id="A0A543AYB9"/>
<dbReference type="GO" id="GO:0016787">
    <property type="term" value="F:hydrolase activity"/>
    <property type="evidence" value="ECO:0007669"/>
    <property type="project" value="UniProtKB-KW"/>
</dbReference>
<dbReference type="RefSeq" id="WP_246100108.1">
    <property type="nucleotide sequence ID" value="NZ_JBHTGS010000001.1"/>
</dbReference>
<dbReference type="Gene3D" id="2.80.10.50">
    <property type="match status" value="1"/>
</dbReference>
<evidence type="ECO:0000259" key="2">
    <source>
        <dbReference type="SMART" id="SM00458"/>
    </source>
</evidence>
<dbReference type="SUPFAM" id="SSF52266">
    <property type="entry name" value="SGNH hydrolase"/>
    <property type="match status" value="1"/>
</dbReference>
<reference evidence="3 4" key="1">
    <citation type="submission" date="2019-06" db="EMBL/GenBank/DDBJ databases">
        <title>Sequencing the genomes of 1000 actinobacteria strains.</title>
        <authorList>
            <person name="Klenk H.-P."/>
        </authorList>
    </citation>
    <scope>NUCLEOTIDE SEQUENCE [LARGE SCALE GENOMIC DNA]</scope>
    <source>
        <strain evidence="3 4">DSM 45928</strain>
    </source>
</reference>
<dbReference type="AlphaFoldDB" id="A0A543AYB9"/>
<evidence type="ECO:0000313" key="4">
    <source>
        <dbReference type="Proteomes" id="UP000317043"/>
    </source>
</evidence>
<protein>
    <submittedName>
        <fullName evidence="3">GDSL-like lipase/acylhydrolase family protein</fullName>
    </submittedName>
</protein>
<dbReference type="SMART" id="SM00458">
    <property type="entry name" value="RICIN"/>
    <property type="match status" value="1"/>
</dbReference>
<feature type="domain" description="Ricin B lectin" evidence="2">
    <location>
        <begin position="393"/>
        <end position="520"/>
    </location>
</feature>
<gene>
    <name evidence="3" type="ORF">FB566_3130</name>
</gene>
<keyword evidence="3" id="KW-0378">Hydrolase</keyword>
<dbReference type="Gene3D" id="3.40.50.1110">
    <property type="entry name" value="SGNH hydrolase"/>
    <property type="match status" value="1"/>
</dbReference>
<feature type="signal peptide" evidence="1">
    <location>
        <begin position="1"/>
        <end position="40"/>
    </location>
</feature>
<dbReference type="InterPro" id="IPR035992">
    <property type="entry name" value="Ricin_B-like_lectins"/>
</dbReference>
<dbReference type="Pfam" id="PF00652">
    <property type="entry name" value="Ricin_B_lectin"/>
    <property type="match status" value="1"/>
</dbReference>
<dbReference type="InterPro" id="IPR036514">
    <property type="entry name" value="SGNH_hydro_sf"/>
</dbReference>
<dbReference type="PROSITE" id="PS50231">
    <property type="entry name" value="RICIN_B_LECTIN"/>
    <property type="match status" value="1"/>
</dbReference>
<dbReference type="SUPFAM" id="SSF50370">
    <property type="entry name" value="Ricin B-like lectins"/>
    <property type="match status" value="1"/>
</dbReference>
<proteinExistence type="predicted"/>
<accession>A0A543AYB9</accession>
<evidence type="ECO:0000256" key="1">
    <source>
        <dbReference type="SAM" id="SignalP"/>
    </source>
</evidence>
<organism evidence="3 4">
    <name type="scientific">Stackebrandtia endophytica</name>
    <dbReference type="NCBI Taxonomy" id="1496996"/>
    <lineage>
        <taxon>Bacteria</taxon>
        <taxon>Bacillati</taxon>
        <taxon>Actinomycetota</taxon>
        <taxon>Actinomycetes</taxon>
        <taxon>Glycomycetales</taxon>
        <taxon>Glycomycetaceae</taxon>
        <taxon>Stackebrandtia</taxon>
    </lineage>
</organism>
<evidence type="ECO:0000313" key="3">
    <source>
        <dbReference type="EMBL" id="TQL77571.1"/>
    </source>
</evidence>